<evidence type="ECO:0000313" key="2">
    <source>
        <dbReference type="Proteomes" id="UP000324800"/>
    </source>
</evidence>
<dbReference type="EMBL" id="SNRW01009057">
    <property type="protein sequence ID" value="KAA6378572.1"/>
    <property type="molecule type" value="Genomic_DNA"/>
</dbReference>
<name>A0A5J4V7V4_9EUKA</name>
<proteinExistence type="predicted"/>
<sequence>MPIKADLKQQEDIRQFYLISEIKYELNIQWHVIEGIFKFSGVVKQLCRVGGFTSSYLYGAATAYCRGLRLDQHYDTGRWPYLTPDTEEKVDIMQKMYTMRCHEFDHSRRIATTMKLHPVYEKFDIEIDIPAQSTVSQFLQRHKIVLSTTQILTPARNDAATVSNITYWFSDPLTVEFVNQFTLEANFNADEIHIDLSSKVKIAKEKGARRVPTETDDNFANFISMMETISPGHRSPVPFFIVGGPANVPKEIEQFNQQIQASIHVNCSGIMTLNMFDECEDYFCDHVKHQKEI</sequence>
<accession>A0A5J4V7V4</accession>
<organism evidence="1 2">
    <name type="scientific">Streblomastix strix</name>
    <dbReference type="NCBI Taxonomy" id="222440"/>
    <lineage>
        <taxon>Eukaryota</taxon>
        <taxon>Metamonada</taxon>
        <taxon>Preaxostyla</taxon>
        <taxon>Oxymonadida</taxon>
        <taxon>Streblomastigidae</taxon>
        <taxon>Streblomastix</taxon>
    </lineage>
</organism>
<comment type="caution">
    <text evidence="1">The sequence shown here is derived from an EMBL/GenBank/DDBJ whole genome shotgun (WGS) entry which is preliminary data.</text>
</comment>
<dbReference type="Proteomes" id="UP000324800">
    <property type="component" value="Unassembled WGS sequence"/>
</dbReference>
<reference evidence="1 2" key="1">
    <citation type="submission" date="2019-03" db="EMBL/GenBank/DDBJ databases">
        <title>Single cell metagenomics reveals metabolic interactions within the superorganism composed of flagellate Streblomastix strix and complex community of Bacteroidetes bacteria on its surface.</title>
        <authorList>
            <person name="Treitli S.C."/>
            <person name="Kolisko M."/>
            <person name="Husnik F."/>
            <person name="Keeling P."/>
            <person name="Hampl V."/>
        </authorList>
    </citation>
    <scope>NUCLEOTIDE SEQUENCE [LARGE SCALE GENOMIC DNA]</scope>
    <source>
        <strain evidence="1">ST1C</strain>
    </source>
</reference>
<evidence type="ECO:0000313" key="1">
    <source>
        <dbReference type="EMBL" id="KAA6378572.1"/>
    </source>
</evidence>
<protein>
    <submittedName>
        <fullName evidence="1">Uncharacterized protein</fullName>
    </submittedName>
</protein>
<dbReference type="OrthoDB" id="4327074at2759"/>
<gene>
    <name evidence="1" type="ORF">EZS28_025901</name>
</gene>
<dbReference type="AlphaFoldDB" id="A0A5J4V7V4"/>